<name>A0A559M2Q0_9HELO</name>
<reference evidence="1 2" key="1">
    <citation type="submission" date="2018-05" db="EMBL/GenBank/DDBJ databases">
        <title>Genome sequencing and assembly of the regulated plant pathogen Lachnellula willkommii and related sister species for the development of diagnostic species identification markers.</title>
        <authorList>
            <person name="Giroux E."/>
            <person name="Bilodeau G."/>
        </authorList>
    </citation>
    <scope>NUCLEOTIDE SEQUENCE [LARGE SCALE GENOMIC DNA]</scope>
    <source>
        <strain evidence="1 2">CBS 172.35</strain>
    </source>
</reference>
<dbReference type="Proteomes" id="UP000315522">
    <property type="component" value="Unassembled WGS sequence"/>
</dbReference>
<evidence type="ECO:0000313" key="1">
    <source>
        <dbReference type="EMBL" id="TVY87247.1"/>
    </source>
</evidence>
<organism evidence="1 2">
    <name type="scientific">Lachnellula willkommii</name>
    <dbReference type="NCBI Taxonomy" id="215461"/>
    <lineage>
        <taxon>Eukaryota</taxon>
        <taxon>Fungi</taxon>
        <taxon>Dikarya</taxon>
        <taxon>Ascomycota</taxon>
        <taxon>Pezizomycotina</taxon>
        <taxon>Leotiomycetes</taxon>
        <taxon>Helotiales</taxon>
        <taxon>Lachnaceae</taxon>
        <taxon>Lachnellula</taxon>
    </lineage>
</organism>
<keyword evidence="2" id="KW-1185">Reference proteome</keyword>
<dbReference type="AlphaFoldDB" id="A0A559M2Q0"/>
<evidence type="ECO:0000313" key="2">
    <source>
        <dbReference type="Proteomes" id="UP000315522"/>
    </source>
</evidence>
<proteinExistence type="predicted"/>
<protein>
    <submittedName>
        <fullName evidence="1">Uncharacterized protein</fullName>
    </submittedName>
</protein>
<sequence>MLGLDDILVYSDGSKQYDK</sequence>
<dbReference type="EMBL" id="QGML01002617">
    <property type="protein sequence ID" value="TVY87247.1"/>
    <property type="molecule type" value="Genomic_DNA"/>
</dbReference>
<accession>A0A559M2Q0</accession>
<gene>
    <name evidence="1" type="ORF">LAWI1_G007879</name>
</gene>
<feature type="non-terminal residue" evidence="1">
    <location>
        <position position="19"/>
    </location>
</feature>
<comment type="caution">
    <text evidence="1">The sequence shown here is derived from an EMBL/GenBank/DDBJ whole genome shotgun (WGS) entry which is preliminary data.</text>
</comment>